<keyword evidence="1" id="KW-0812">Transmembrane</keyword>
<dbReference type="EMBL" id="AZBU02000004">
    <property type="protein sequence ID" value="TKR81758.1"/>
    <property type="molecule type" value="Genomic_DNA"/>
</dbReference>
<reference evidence="2 3" key="2">
    <citation type="journal article" date="2019" name="G3 (Bethesda)">
        <title>Hybrid Assembly of the Genome of the Entomopathogenic Nematode Steinernema carpocapsae Identifies the X-Chromosome.</title>
        <authorList>
            <person name="Serra L."/>
            <person name="Macchietto M."/>
            <person name="Macias-Munoz A."/>
            <person name="McGill C.J."/>
            <person name="Rodriguez I.M."/>
            <person name="Rodriguez B."/>
            <person name="Murad R."/>
            <person name="Mortazavi A."/>
        </authorList>
    </citation>
    <scope>NUCLEOTIDE SEQUENCE [LARGE SCALE GENOMIC DNA]</scope>
    <source>
        <strain evidence="2 3">ALL</strain>
    </source>
</reference>
<keyword evidence="1" id="KW-1133">Transmembrane helix</keyword>
<accession>A0A4U5NFK3</accession>
<dbReference type="AlphaFoldDB" id="A0A4U5NFK3"/>
<organism evidence="2 3">
    <name type="scientific">Steinernema carpocapsae</name>
    <name type="common">Entomopathogenic nematode</name>
    <dbReference type="NCBI Taxonomy" id="34508"/>
    <lineage>
        <taxon>Eukaryota</taxon>
        <taxon>Metazoa</taxon>
        <taxon>Ecdysozoa</taxon>
        <taxon>Nematoda</taxon>
        <taxon>Chromadorea</taxon>
        <taxon>Rhabditida</taxon>
        <taxon>Tylenchina</taxon>
        <taxon>Panagrolaimomorpha</taxon>
        <taxon>Strongyloidoidea</taxon>
        <taxon>Steinernematidae</taxon>
        <taxon>Steinernema</taxon>
    </lineage>
</organism>
<keyword evidence="1" id="KW-0472">Membrane</keyword>
<dbReference type="Proteomes" id="UP000298663">
    <property type="component" value="Unassembled WGS sequence"/>
</dbReference>
<feature type="transmembrane region" description="Helical" evidence="1">
    <location>
        <begin position="84"/>
        <end position="103"/>
    </location>
</feature>
<sequence>MKEYISGNIFRQHAIPISLSKAVFNVFTQCIFNLFHLINLHKRNFKNVVKQSKKSKNVVKVNGTTTCYCVISIRKLKSHKKKNHFLSLATYQCYHFTWFLGIFKSGLSPL</sequence>
<comment type="caution">
    <text evidence="2">The sequence shown here is derived from an EMBL/GenBank/DDBJ whole genome shotgun (WGS) entry which is preliminary data.</text>
</comment>
<evidence type="ECO:0000313" key="2">
    <source>
        <dbReference type="EMBL" id="TKR81758.1"/>
    </source>
</evidence>
<reference evidence="2 3" key="1">
    <citation type="journal article" date="2015" name="Genome Biol.">
        <title>Comparative genomics of Steinernema reveals deeply conserved gene regulatory networks.</title>
        <authorList>
            <person name="Dillman A.R."/>
            <person name="Macchietto M."/>
            <person name="Porter C.F."/>
            <person name="Rogers A."/>
            <person name="Williams B."/>
            <person name="Antoshechkin I."/>
            <person name="Lee M.M."/>
            <person name="Goodwin Z."/>
            <person name="Lu X."/>
            <person name="Lewis E.E."/>
            <person name="Goodrich-Blair H."/>
            <person name="Stock S.P."/>
            <person name="Adams B.J."/>
            <person name="Sternberg P.W."/>
            <person name="Mortazavi A."/>
        </authorList>
    </citation>
    <scope>NUCLEOTIDE SEQUENCE [LARGE SCALE GENOMIC DNA]</scope>
    <source>
        <strain evidence="2 3">ALL</strain>
    </source>
</reference>
<keyword evidence="3" id="KW-1185">Reference proteome</keyword>
<gene>
    <name evidence="2" type="ORF">L596_015581</name>
</gene>
<protein>
    <submittedName>
        <fullName evidence="2">Uncharacterized protein</fullName>
    </submittedName>
</protein>
<evidence type="ECO:0000256" key="1">
    <source>
        <dbReference type="SAM" id="Phobius"/>
    </source>
</evidence>
<proteinExistence type="predicted"/>
<name>A0A4U5NFK3_STECR</name>
<evidence type="ECO:0000313" key="3">
    <source>
        <dbReference type="Proteomes" id="UP000298663"/>
    </source>
</evidence>